<gene>
    <name evidence="2" type="ORF">F2Q68_00012374</name>
</gene>
<comment type="caution">
    <text evidence="2">The sequence shown here is derived from an EMBL/GenBank/DDBJ whole genome shotgun (WGS) entry which is preliminary data.</text>
</comment>
<organism evidence="2 3">
    <name type="scientific">Brassica cretica</name>
    <name type="common">Mustard</name>
    <dbReference type="NCBI Taxonomy" id="69181"/>
    <lineage>
        <taxon>Eukaryota</taxon>
        <taxon>Viridiplantae</taxon>
        <taxon>Streptophyta</taxon>
        <taxon>Embryophyta</taxon>
        <taxon>Tracheophyta</taxon>
        <taxon>Spermatophyta</taxon>
        <taxon>Magnoliopsida</taxon>
        <taxon>eudicotyledons</taxon>
        <taxon>Gunneridae</taxon>
        <taxon>Pentapetalae</taxon>
        <taxon>rosids</taxon>
        <taxon>malvids</taxon>
        <taxon>Brassicales</taxon>
        <taxon>Brassicaceae</taxon>
        <taxon>Brassiceae</taxon>
        <taxon>Brassica</taxon>
    </lineage>
</organism>
<dbReference type="AlphaFoldDB" id="A0A8S9KR34"/>
<evidence type="ECO:0000313" key="3">
    <source>
        <dbReference type="Proteomes" id="UP000712281"/>
    </source>
</evidence>
<evidence type="ECO:0000313" key="2">
    <source>
        <dbReference type="EMBL" id="KAF2596237.1"/>
    </source>
</evidence>
<feature type="compositionally biased region" description="Polar residues" evidence="1">
    <location>
        <begin position="51"/>
        <end position="69"/>
    </location>
</feature>
<sequence>MEERSKCLQIEVEGELPAMLREATTEVVNFDNHKENSLPRPRFISRFHPSHASTSDLNGLEASSSSASKTLEAHHNEDPGMTINHQRKTSLPMPTSPIDHMIADPTSSSSDNNKNGGSTGKSVKYNSFKTWSGKLESQFTRKPASIPETPNRAKEHLNTNHEAMPVDRYFAP</sequence>
<evidence type="ECO:0000256" key="1">
    <source>
        <dbReference type="SAM" id="MobiDB-lite"/>
    </source>
</evidence>
<feature type="region of interest" description="Disordered" evidence="1">
    <location>
        <begin position="31"/>
        <end position="172"/>
    </location>
</feature>
<proteinExistence type="predicted"/>
<reference evidence="2" key="1">
    <citation type="submission" date="2019-12" db="EMBL/GenBank/DDBJ databases">
        <title>Genome sequencing and annotation of Brassica cretica.</title>
        <authorList>
            <person name="Studholme D.J."/>
            <person name="Sarris P.F."/>
        </authorList>
    </citation>
    <scope>NUCLEOTIDE SEQUENCE</scope>
    <source>
        <strain evidence="2">PFS-001/15</strain>
        <tissue evidence="2">Leaf</tissue>
    </source>
</reference>
<feature type="compositionally biased region" description="Polar residues" evidence="1">
    <location>
        <begin position="125"/>
        <end position="140"/>
    </location>
</feature>
<name>A0A8S9KR34_BRACR</name>
<dbReference type="EMBL" id="QGKW02000717">
    <property type="protein sequence ID" value="KAF2596237.1"/>
    <property type="molecule type" value="Genomic_DNA"/>
</dbReference>
<accession>A0A8S9KR34</accession>
<feature type="compositionally biased region" description="Low complexity" evidence="1">
    <location>
        <begin position="107"/>
        <end position="124"/>
    </location>
</feature>
<dbReference type="Proteomes" id="UP000712281">
    <property type="component" value="Unassembled WGS sequence"/>
</dbReference>
<protein>
    <submittedName>
        <fullName evidence="2">Uncharacterized protein</fullName>
    </submittedName>
</protein>